<proteinExistence type="predicted"/>
<feature type="transmembrane region" description="Helical" evidence="1">
    <location>
        <begin position="199"/>
        <end position="220"/>
    </location>
</feature>
<dbReference type="HOGENOM" id="CLU_754074_0_0_9"/>
<dbReference type="Proteomes" id="UP000029518">
    <property type="component" value="Chromosome"/>
</dbReference>
<evidence type="ECO:0000313" key="2">
    <source>
        <dbReference type="EMBL" id="AIQ60521.1"/>
    </source>
</evidence>
<feature type="transmembrane region" description="Helical" evidence="1">
    <location>
        <begin position="314"/>
        <end position="330"/>
    </location>
</feature>
<feature type="transmembrane region" description="Helical" evidence="1">
    <location>
        <begin position="7"/>
        <end position="25"/>
    </location>
</feature>
<protein>
    <recommendedName>
        <fullName evidence="4">Oligosaccharide repeat unit polymerase</fullName>
    </recommendedName>
</protein>
<feature type="transmembrane region" description="Helical" evidence="1">
    <location>
        <begin position="91"/>
        <end position="114"/>
    </location>
</feature>
<dbReference type="KEGG" id="pbd:PBOR_28950"/>
<sequence length="367" mass="41724">MKPGLQIHLSILLSIIIFNVFYFVLSNNLNENKDNKVQFNINYKFITVMCILGILLIIPNTITSVNTLLTTGFSLSSVRINYASLSYSQRFFYMFFTNNIPIAIFSAASIITAIDLANNKRNLLKISLICIFIGTITFGGRYLILNFIIYYISAFLILKKYKDLKIKKSYILIAIIILAIVTLLRGTTGLSVFDMGVLYYVGSFSFLEFILSHPNLYGLLDPPMYGYLTFGFLLEPFILTLKLFFALDIDVPSYHFNVYAQPFVNIGVDKVIYYNNNTTILYTFIRDFGKSGVVVGTALLTSAVCIFQKLFKKTRSIRAIGVLVLLYSLIFNSTMVYNLTSIASSLLIIFLLIFSREKKQNENIQNK</sequence>
<feature type="transmembrane region" description="Helical" evidence="1">
    <location>
        <begin position="45"/>
        <end position="70"/>
    </location>
</feature>
<keyword evidence="1" id="KW-1133">Transmembrane helix</keyword>
<evidence type="ECO:0000313" key="3">
    <source>
        <dbReference type="Proteomes" id="UP000029518"/>
    </source>
</evidence>
<feature type="transmembrane region" description="Helical" evidence="1">
    <location>
        <begin position="126"/>
        <end position="158"/>
    </location>
</feature>
<evidence type="ECO:0008006" key="4">
    <source>
        <dbReference type="Google" id="ProtNLM"/>
    </source>
</evidence>
<gene>
    <name evidence="2" type="ORF">PBOR_28950</name>
</gene>
<feature type="transmembrane region" description="Helical" evidence="1">
    <location>
        <begin position="227"/>
        <end position="247"/>
    </location>
</feature>
<name>A0A089LG88_PAEBO</name>
<accession>A0A089LG88</accession>
<organism evidence="2 3">
    <name type="scientific">Paenibacillus borealis</name>
    <dbReference type="NCBI Taxonomy" id="160799"/>
    <lineage>
        <taxon>Bacteria</taxon>
        <taxon>Bacillati</taxon>
        <taxon>Bacillota</taxon>
        <taxon>Bacilli</taxon>
        <taxon>Bacillales</taxon>
        <taxon>Paenibacillaceae</taxon>
        <taxon>Paenibacillus</taxon>
    </lineage>
</organism>
<keyword evidence="1" id="KW-0812">Transmembrane</keyword>
<keyword evidence="3" id="KW-1185">Reference proteome</keyword>
<dbReference type="EMBL" id="CP009285">
    <property type="protein sequence ID" value="AIQ60521.1"/>
    <property type="molecule type" value="Genomic_DNA"/>
</dbReference>
<keyword evidence="1" id="KW-0472">Membrane</keyword>
<evidence type="ECO:0000256" key="1">
    <source>
        <dbReference type="SAM" id="Phobius"/>
    </source>
</evidence>
<feature type="transmembrane region" description="Helical" evidence="1">
    <location>
        <begin position="170"/>
        <end position="193"/>
    </location>
</feature>
<dbReference type="NCBIfam" id="TIGR04370">
    <property type="entry name" value="glyco_rpt_poly"/>
    <property type="match status" value="1"/>
</dbReference>
<feature type="transmembrane region" description="Helical" evidence="1">
    <location>
        <begin position="336"/>
        <end position="354"/>
    </location>
</feature>
<feature type="transmembrane region" description="Helical" evidence="1">
    <location>
        <begin position="288"/>
        <end position="307"/>
    </location>
</feature>
<dbReference type="AlphaFoldDB" id="A0A089LG88"/>
<reference evidence="2" key="1">
    <citation type="submission" date="2014-08" db="EMBL/GenBank/DDBJ databases">
        <title>Comparative genomics of the Paenibacillus odorifer group.</title>
        <authorList>
            <person name="den Bakker H.C."/>
            <person name="Tsai Y.-C.Y.-C."/>
            <person name="Martin N."/>
            <person name="Korlach J."/>
            <person name="Wiedmann M."/>
        </authorList>
    </citation>
    <scope>NUCLEOTIDE SEQUENCE [LARGE SCALE GENOMIC DNA]</scope>
    <source>
        <strain evidence="2">DSM 13188</strain>
    </source>
</reference>